<dbReference type="AlphaFoldDB" id="A0A2I0KUK7"/>
<gene>
    <name evidence="1" type="ORF">CRG98_007463</name>
</gene>
<protein>
    <submittedName>
        <fullName evidence="1">Uncharacterized protein</fullName>
    </submittedName>
</protein>
<dbReference type="PANTHER" id="PTHR33133:SF3">
    <property type="entry name" value="TRANSMEMBRANE PROTEIN"/>
    <property type="match status" value="1"/>
</dbReference>
<dbReference type="GeneID" id="116213605"/>
<dbReference type="OrthoDB" id="687732at2759"/>
<dbReference type="PANTHER" id="PTHR33133">
    <property type="entry name" value="OS08G0107100 PROTEIN-RELATED"/>
    <property type="match status" value="1"/>
</dbReference>
<comment type="caution">
    <text evidence="1">The sequence shown here is derived from an EMBL/GenBank/DDBJ whole genome shotgun (WGS) entry which is preliminary data.</text>
</comment>
<dbReference type="EMBL" id="PGOL01000339">
    <property type="protein sequence ID" value="PKI72144.1"/>
    <property type="molecule type" value="Genomic_DNA"/>
</dbReference>
<keyword evidence="2" id="KW-1185">Reference proteome</keyword>
<sequence length="343" mass="37403">MEESGIVPMAVPMEGVKAGRVLRKSIHVFLQHYHYFTMTSALIAFPFSVSFLLSQDFVLSSPSSSLLSSLYAGFSSLFRAANFPLSGFSGFFSTANLKLSQTLSSSLLTLPFTLTFLLFTKASIVQSLGGAGASLASTYFPILQTYVCTWVVLLSANATAFFLMFFAFSILESISSSQHTLFISAAASAVLYSVILANAIVVCNLGLILSGVERICGSLAIVKAFVMIRGRASTALSLAVPLNIALAATEALFQFRVTRNFHRMGTPSFPMFVEGLFIAYLYSVLIVLETIVNLMFFKSCRVEDSLAELEEGHHHWQIQIPDGGFDFPNSLNSYKQANDQSRP</sequence>
<proteinExistence type="predicted"/>
<dbReference type="STRING" id="22663.A0A2I0KUK7"/>
<dbReference type="Proteomes" id="UP000233551">
    <property type="component" value="Unassembled WGS sequence"/>
</dbReference>
<evidence type="ECO:0000313" key="2">
    <source>
        <dbReference type="Proteomes" id="UP000233551"/>
    </source>
</evidence>
<name>A0A2I0KUK7_PUNGR</name>
<accession>A0A2I0KUK7</accession>
<evidence type="ECO:0000313" key="1">
    <source>
        <dbReference type="EMBL" id="PKI72144.1"/>
    </source>
</evidence>
<reference evidence="1 2" key="1">
    <citation type="submission" date="2017-11" db="EMBL/GenBank/DDBJ databases">
        <title>De-novo sequencing of pomegranate (Punica granatum L.) genome.</title>
        <authorList>
            <person name="Akparov Z."/>
            <person name="Amiraslanov A."/>
            <person name="Hajiyeva S."/>
            <person name="Abbasov M."/>
            <person name="Kaur K."/>
            <person name="Hamwieh A."/>
            <person name="Solovyev V."/>
            <person name="Salamov A."/>
            <person name="Braich B."/>
            <person name="Kosarev P."/>
            <person name="Mahmoud A."/>
            <person name="Hajiyev E."/>
            <person name="Babayeva S."/>
            <person name="Izzatullayeva V."/>
            <person name="Mammadov A."/>
            <person name="Mammadov A."/>
            <person name="Sharifova S."/>
            <person name="Ojaghi J."/>
            <person name="Eynullazada K."/>
            <person name="Bayramov B."/>
            <person name="Abdulazimova A."/>
            <person name="Shahmuradov I."/>
        </authorList>
    </citation>
    <scope>NUCLEOTIDE SEQUENCE [LARGE SCALE GENOMIC DNA]</scope>
    <source>
        <strain evidence="2">cv. AG2017</strain>
        <tissue evidence="1">Leaf</tissue>
    </source>
</reference>
<organism evidence="1 2">
    <name type="scientific">Punica granatum</name>
    <name type="common">Pomegranate</name>
    <dbReference type="NCBI Taxonomy" id="22663"/>
    <lineage>
        <taxon>Eukaryota</taxon>
        <taxon>Viridiplantae</taxon>
        <taxon>Streptophyta</taxon>
        <taxon>Embryophyta</taxon>
        <taxon>Tracheophyta</taxon>
        <taxon>Spermatophyta</taxon>
        <taxon>Magnoliopsida</taxon>
        <taxon>eudicotyledons</taxon>
        <taxon>Gunneridae</taxon>
        <taxon>Pentapetalae</taxon>
        <taxon>rosids</taxon>
        <taxon>malvids</taxon>
        <taxon>Myrtales</taxon>
        <taxon>Lythraceae</taxon>
        <taxon>Punica</taxon>
    </lineage>
</organism>